<reference evidence="2 3" key="1">
    <citation type="submission" date="2016-11" db="EMBL/GenBank/DDBJ databases">
        <title>Paenibacillus species isolates.</title>
        <authorList>
            <person name="Beno S.M."/>
        </authorList>
    </citation>
    <scope>NUCLEOTIDE SEQUENCE [LARGE SCALE GENOMIC DNA]</scope>
    <source>
        <strain evidence="2 3">FSL H7-0433</strain>
    </source>
</reference>
<comment type="caution">
    <text evidence="2">The sequence shown here is derived from an EMBL/GenBank/DDBJ whole genome shotgun (WGS) entry which is preliminary data.</text>
</comment>
<dbReference type="PANTHER" id="PTHR30153:SF2">
    <property type="entry name" value="REPLICATIVE DNA HELICASE"/>
    <property type="match status" value="1"/>
</dbReference>
<dbReference type="PANTHER" id="PTHR30153">
    <property type="entry name" value="REPLICATIVE DNA HELICASE DNAB"/>
    <property type="match status" value="1"/>
</dbReference>
<dbReference type="PROSITE" id="PS51199">
    <property type="entry name" value="SF4_HELICASE"/>
    <property type="match status" value="1"/>
</dbReference>
<accession>A0ABX3GLU9</accession>
<keyword evidence="3" id="KW-1185">Reference proteome</keyword>
<dbReference type="SUPFAM" id="SSF52540">
    <property type="entry name" value="P-loop containing nucleoside triphosphate hydrolases"/>
    <property type="match status" value="1"/>
</dbReference>
<dbReference type="EMBL" id="MPVP01000115">
    <property type="protein sequence ID" value="OMD30778.1"/>
    <property type="molecule type" value="Genomic_DNA"/>
</dbReference>
<proteinExistence type="predicted"/>
<feature type="domain" description="SF4 helicase" evidence="1">
    <location>
        <begin position="139"/>
        <end position="399"/>
    </location>
</feature>
<gene>
    <name evidence="2" type="ORF">BSO21_17885</name>
</gene>
<evidence type="ECO:0000259" key="1">
    <source>
        <dbReference type="PROSITE" id="PS51199"/>
    </source>
</evidence>
<evidence type="ECO:0000313" key="2">
    <source>
        <dbReference type="EMBL" id="OMD30778.1"/>
    </source>
</evidence>
<dbReference type="InterPro" id="IPR027417">
    <property type="entry name" value="P-loop_NTPase"/>
</dbReference>
<evidence type="ECO:0000313" key="3">
    <source>
        <dbReference type="Proteomes" id="UP000187158"/>
    </source>
</evidence>
<dbReference type="InterPro" id="IPR007694">
    <property type="entry name" value="DNA_helicase_DnaB-like_C"/>
</dbReference>
<name>A0ABX3GLU9_9BACL</name>
<organism evidence="2 3">
    <name type="scientific">Paenibacillus odorifer</name>
    <dbReference type="NCBI Taxonomy" id="189426"/>
    <lineage>
        <taxon>Bacteria</taxon>
        <taxon>Bacillati</taxon>
        <taxon>Bacillota</taxon>
        <taxon>Bacilli</taxon>
        <taxon>Bacillales</taxon>
        <taxon>Paenibacillaceae</taxon>
        <taxon>Paenibacillus</taxon>
    </lineage>
</organism>
<dbReference type="Pfam" id="PF03796">
    <property type="entry name" value="DnaB_C"/>
    <property type="match status" value="1"/>
</dbReference>
<protein>
    <recommendedName>
        <fullName evidence="1">SF4 helicase domain-containing protein</fullName>
    </recommendedName>
</protein>
<dbReference type="Gene3D" id="3.40.50.300">
    <property type="entry name" value="P-loop containing nucleotide triphosphate hydrolases"/>
    <property type="match status" value="1"/>
</dbReference>
<dbReference type="Proteomes" id="UP000187158">
    <property type="component" value="Unassembled WGS sequence"/>
</dbReference>
<sequence>MFRECLPLLKPDLFLDYEWLYRVMRNVDDSEGLTFAGVVRSKECPVERLEDVKMLKETFFNENRLPALIKEMKRTRIKRDLYVIGTEMISKLGTNDADDILREVQKEIMYLQTSEGEDISDTSGDVEKWFQYIMEIAEDPTKAFGMLTGLTKIDSILTGLHRQHFSVLGGYTSMGKTAIVIEMLLRMNAAGYKCAMFSLEMSKRDLYNRMMSSLMQVNSRDLKMGRLLKEQYQKIPNFKEQLKSLYIDDTRGLTADQICDKIKYLKRKQGLDFVVVDYIQDVGETGETNDNGGSAIARICRKLRKSALDDDVHVMGLSQVSRAIASREDKRPKVSDLAGSTGIETSADVIMLAYRDEYYNPDTNYKGVVEIDIVKHRNGEIGRANLRFDKTTQKISDYR</sequence>